<dbReference type="RefSeq" id="XP_067691763.1">
    <property type="nucleotide sequence ID" value="XM_067836392.1"/>
</dbReference>
<dbReference type="OrthoDB" id="273918at2759"/>
<evidence type="ECO:0000256" key="1">
    <source>
        <dbReference type="SAM" id="MobiDB-lite"/>
    </source>
</evidence>
<name>A0A836KGH1_LEIEN</name>
<dbReference type="PANTHER" id="PTHR36494">
    <property type="match status" value="1"/>
</dbReference>
<evidence type="ECO:0000313" key="2">
    <source>
        <dbReference type="EMBL" id="KAG5475234.1"/>
    </source>
</evidence>
<dbReference type="Proteomes" id="UP000674179">
    <property type="component" value="Chromosome 28"/>
</dbReference>
<gene>
    <name evidence="2" type="ORF">CUR178_04687</name>
</gene>
<organism evidence="2 3">
    <name type="scientific">Leishmania enriettii</name>
    <dbReference type="NCBI Taxonomy" id="5663"/>
    <lineage>
        <taxon>Eukaryota</taxon>
        <taxon>Discoba</taxon>
        <taxon>Euglenozoa</taxon>
        <taxon>Kinetoplastea</taxon>
        <taxon>Metakinetoplastina</taxon>
        <taxon>Trypanosomatida</taxon>
        <taxon>Trypanosomatidae</taxon>
        <taxon>Leishmaniinae</taxon>
        <taxon>Leishmania</taxon>
    </lineage>
</organism>
<feature type="region of interest" description="Disordered" evidence="1">
    <location>
        <begin position="198"/>
        <end position="228"/>
    </location>
</feature>
<feature type="compositionally biased region" description="Basic and acidic residues" evidence="1">
    <location>
        <begin position="1576"/>
        <end position="1585"/>
    </location>
</feature>
<proteinExistence type="predicted"/>
<dbReference type="EMBL" id="JAFHKP010000028">
    <property type="protein sequence ID" value="KAG5475234.1"/>
    <property type="molecule type" value="Genomic_DNA"/>
</dbReference>
<dbReference type="KEGG" id="lenr:94171902"/>
<keyword evidence="3" id="KW-1185">Reference proteome</keyword>
<sequence>MPSVTVSCLQDTSHTIRTHLRTTSPQEAVAVGTKNSCSGPERVWRCTVCRKVKELKGPHLKGKASVRSDCWPCAKKTTFAAEGSGDDTLLGAERRDSCVAKGGDEEVTDAGELSVTVFKAPIVPSEADELSCMLPVVSTDGAAEPAAASVSAVVRSADALWRCAVCHKVKDLKGPHLHGKSSVRSDCWPCAKKTTFHRDTSPVSQSATSPEPFKSAFGGAPASEASKPAATPFKSAFGGVPASEAAKPAATPFKSAFGGVPASEAAKPAATPFKSAFGGVPASEAAKPAATPFKSAFGGVPASEAAKPAATPFKSAFGGVPASEAAKPATTPFKSAFGGVPASEAAKPAATPFKSAFGGAPASEASKPAATPFKSAFSDVSGVGTSKSVECSLVTQSWDAAASFTAGGITTSSHTEIRGSFLVCQTSNAPATASLSPKADVAVGTKNSCSGPERVWRCTVCRKVKELKGPHLKGKASVRSDCWPCAKKTTFAAEGSGDDTLLGAERRDSCVAKGGDEEVTDAGELSVTVFKAPIVPSEADELSCMLPVVSTDGAAEPAAASVSAVVRSADALWRCAVCHKVKDLKGPHLHGKSSVRSDCWPCAKKTTFHRDTSPVSQSATSPEPFKSAFGGAPASEASKPAATPFKSAFGGVPASEAAKPAATPFKSAFGGVPASEAAKPAATPFKSAFGGVPASEAAKPAATPFKSAFGGVPASEAAKPAATPFKSAFGGVPASEAAKPAATPFKSAFGGAPASEASKPAATPFKSAFSDVSGVGTSKSVECSLVTQSWDAAASFTAGGITTSSHTEIRGSFLVCQTSNAPATASLSPKADVAVGTKNSCSGPERVWRCTVCRKVKELKGPHLKGKASVRSDCWPCAKKTTFAAEGSGDDTLLGAERRDSCVAKGGDEEVTDAGELSVTVFKAPIVPSEADELSCMLPVVSTDGAAEPAAASVSAVVRSADALWRCAVCHKVKDLKGPHLHGKSSVRSDCWPCAKKTTFHRDTSPVSQSATSPEPFKSAFGGVPASEAAKPAATPFKSAFGGVPASEAAKPAATPFKSAFGGVPASEAAKPAATPFKSAFGGVPASEAAKPATTPFKSAFGGAPASEASKPATTPFKSAFGGVPASEAAKPAATPFKSAFGGVPASQAAKPAATPFKSAFGGVPASEAAKPATTPFKSAFGDVPASEAAKPATTPFKSAFGGVPASEAAKPAATPFKSAFGGVPASQAAKPAATPFKSAFGSAPASEAAKPAATPFKSAFGGVPASEAAKPAATPFKSAFGDVPASEAAKPAATPFKSAFGDVPASEAAKPAATPFKSAFGGVPASEAAKPAATPFKSAFGDVPASEAAKPAATPFKSAFGDVPASEAAKPAATPFKSAFGGVPASEAAKPAATPFKSAFGDVPASEAGKPAATPFKSAFGDVPASEAAKPAATPFKSAFGDVPASEAAKPAATPFKSAFGGVPASEAAKPATTPFKSAFGDVPASEAAKPATTPFKSAFGGVPASEAAKPAATPFKSAFGGVPASQAAKPAATPFKSAFGSAPASEAAKPAATPFKSAFGGVPASEAASGADVPCEKSVHGREGGSWSLNVGGEKERLQIFDFSEDRKDMALPVVVASRVENCNGECDGGEAGDGLRVISSSGEACANALVPCRCLEHSSSSAIEATITKVLREQHEAMKEDLECFRKELLFEVRQAISQGGVHAAAEGHANDDESSTQVTDCLVYRHLAKAFRKT</sequence>
<feature type="region of interest" description="Disordered" evidence="1">
    <location>
        <begin position="1568"/>
        <end position="1590"/>
    </location>
</feature>
<reference evidence="2 3" key="1">
    <citation type="submission" date="2021-02" db="EMBL/GenBank/DDBJ databases">
        <title>Leishmania (Mundinia) enrietti genome sequencing and assembly.</title>
        <authorList>
            <person name="Almutairi H."/>
            <person name="Gatherer D."/>
        </authorList>
    </citation>
    <scope>NUCLEOTIDE SEQUENCE [LARGE SCALE GENOMIC DNA]</scope>
    <source>
        <strain evidence="2">CUR178</strain>
    </source>
</reference>
<comment type="caution">
    <text evidence="2">The sequence shown here is derived from an EMBL/GenBank/DDBJ whole genome shotgun (WGS) entry which is preliminary data.</text>
</comment>
<feature type="region of interest" description="Disordered" evidence="1">
    <location>
        <begin position="610"/>
        <end position="640"/>
    </location>
</feature>
<evidence type="ECO:0000313" key="3">
    <source>
        <dbReference type="Proteomes" id="UP000674179"/>
    </source>
</evidence>
<protein>
    <submittedName>
        <fullName evidence="2">Uncharacterized protein</fullName>
    </submittedName>
</protein>
<accession>A0A836KGH1</accession>
<dbReference type="PANTHER" id="PTHR36494:SF2">
    <property type="match status" value="1"/>
</dbReference>
<dbReference type="GeneID" id="94171902"/>